<dbReference type="GO" id="GO:0005737">
    <property type="term" value="C:cytoplasm"/>
    <property type="evidence" value="ECO:0007669"/>
    <property type="project" value="UniProtKB-ARBA"/>
</dbReference>
<accession>A0A443S8F9</accession>
<keyword evidence="4" id="KW-1185">Reference proteome</keyword>
<name>A0A443S8F9_9ACAR</name>
<dbReference type="AlphaFoldDB" id="A0A443S8F9"/>
<feature type="domain" description="Tudor" evidence="2">
    <location>
        <begin position="372"/>
        <end position="443"/>
    </location>
</feature>
<gene>
    <name evidence="3" type="ORF">B4U80_13314</name>
</gene>
<dbReference type="PANTHER" id="PTHR16442:SF1">
    <property type="entry name" value="RING FINGER PROTEIN 17"/>
    <property type="match status" value="1"/>
</dbReference>
<sequence>DVVDSVHMVDLSHFDLLDVSSGKSSLIELMVFTKNAKFKFGDTNNEHPVTTKPIKTYPHHTVFMMGQCTTILPGHVENPDLFYVNVSSQQYKAVELFTKLRVYSDETLMPPEIYRIFVPQKNQPCVAKFKDNMYYRALITKVHSPEKVSVMFVDFGNEEEKDLSELRRIKDEFLSLPKQAVPCSLADIKPLHSHKWSDNATRALNDLIAGEMPNAGQLLTMTVYSYDDFGKASVVLHRFDGVSTSINVNASLVSQDFAQSTGPLSVTGDIRHKVTCKSEDGLPPVLMESTNLSAYNILKEMTERNESGKVPKKERLVPVVVSHWKNPEQIWVQIATKELLHHLRTVEDYINREMSNPHSFHSKHANLTSEHPLKEGEMCLYKVIVENNVSWRRGRVIEVLRDPDARDPRIVCNTYKVTSYDYGDTLELKRKDIVKLSPNSSFLKNKSYCVQCRIVGIIAAGGSTWTQTALERFKSLLTKHHSDLFILVKELPLPDEQPESIGISLVAKESIIPGPLEPRKETFQPFKNLLINEAVAMPTMRRQRDTQESDDELDLNCANPSPSSSVDNMRTPMPFSMNKETSLLSKLKKEHQMSEIQTIDTKARYLEPDFPINQVFRATITDVDHDLNIHFRIVPDNDAPQPIQIINQAIIQAMRDRETLTPLAGEISIGRACSAYFDFDKTWNRAEIIGIVRDQRSNNNILQVRFVDYGNIDDVYPEQLSSDIFMLEIPKLAIYGKLHGCRPFNNNVMGKLLSELRSLIDKTLTIRWENFLVDKLPMKISIDIPEHGNLKNILMNKDLVVDEVDTDDIPEEAMRVIHRIEKSDYKMNSLTFSLNTYYPIAVSHPVAFNYFFMQALGISNPTTSNEHEIKVQDEYFFDCIRNMRDEVNNFNQVSRRTEGDIVCAQFCDDEWYRCIVTSTTWSGSSTEVIYVDYGNSWNVKNNQMRELPNRFMNCPTHAFLVRLGNIRPSRKETWKPKHSTMIADALAKFGDRPLAAIFSSVDFPMTVDLYETTRNNPRQPIRHALKDLVNTGEFEFITPPFC</sequence>
<evidence type="ECO:0000256" key="1">
    <source>
        <dbReference type="SAM" id="MobiDB-lite"/>
    </source>
</evidence>
<reference evidence="3 4" key="1">
    <citation type="journal article" date="2018" name="Gigascience">
        <title>Genomes of trombidid mites reveal novel predicted allergens and laterally-transferred genes associated with secondary metabolism.</title>
        <authorList>
            <person name="Dong X."/>
            <person name="Chaisiri K."/>
            <person name="Xia D."/>
            <person name="Armstrong S.D."/>
            <person name="Fang Y."/>
            <person name="Donnelly M.J."/>
            <person name="Kadowaki T."/>
            <person name="McGarry J.W."/>
            <person name="Darby A.C."/>
            <person name="Makepeace B.L."/>
        </authorList>
    </citation>
    <scope>NUCLEOTIDE SEQUENCE [LARGE SCALE GENOMIC DNA]</scope>
    <source>
        <strain evidence="3">UoL-UT</strain>
    </source>
</reference>
<evidence type="ECO:0000313" key="4">
    <source>
        <dbReference type="Proteomes" id="UP000288716"/>
    </source>
</evidence>
<feature type="non-terminal residue" evidence="3">
    <location>
        <position position="1"/>
    </location>
</feature>
<dbReference type="OrthoDB" id="6422834at2759"/>
<evidence type="ECO:0000259" key="2">
    <source>
        <dbReference type="PROSITE" id="PS50304"/>
    </source>
</evidence>
<organism evidence="3 4">
    <name type="scientific">Leptotrombidium deliense</name>
    <dbReference type="NCBI Taxonomy" id="299467"/>
    <lineage>
        <taxon>Eukaryota</taxon>
        <taxon>Metazoa</taxon>
        <taxon>Ecdysozoa</taxon>
        <taxon>Arthropoda</taxon>
        <taxon>Chelicerata</taxon>
        <taxon>Arachnida</taxon>
        <taxon>Acari</taxon>
        <taxon>Acariformes</taxon>
        <taxon>Trombidiformes</taxon>
        <taxon>Prostigmata</taxon>
        <taxon>Anystina</taxon>
        <taxon>Parasitengona</taxon>
        <taxon>Trombiculoidea</taxon>
        <taxon>Trombiculidae</taxon>
        <taxon>Leptotrombidium</taxon>
    </lineage>
</organism>
<evidence type="ECO:0000313" key="3">
    <source>
        <dbReference type="EMBL" id="RWS23813.1"/>
    </source>
</evidence>
<dbReference type="Pfam" id="PF00567">
    <property type="entry name" value="TUDOR"/>
    <property type="match status" value="4"/>
</dbReference>
<dbReference type="EMBL" id="NCKV01005838">
    <property type="protein sequence ID" value="RWS23813.1"/>
    <property type="molecule type" value="Genomic_DNA"/>
</dbReference>
<feature type="compositionally biased region" description="Polar residues" evidence="1">
    <location>
        <begin position="558"/>
        <end position="568"/>
    </location>
</feature>
<feature type="domain" description="Tudor" evidence="2">
    <location>
        <begin position="666"/>
        <end position="730"/>
    </location>
</feature>
<dbReference type="InterPro" id="IPR002999">
    <property type="entry name" value="Tudor"/>
</dbReference>
<protein>
    <submittedName>
        <fullName evidence="3">RING finger protein 17-like protein</fullName>
    </submittedName>
</protein>
<dbReference type="VEuPathDB" id="VectorBase:LDEU008227"/>
<feature type="region of interest" description="Disordered" evidence="1">
    <location>
        <begin position="543"/>
        <end position="573"/>
    </location>
</feature>
<dbReference type="PANTHER" id="PTHR16442">
    <property type="entry name" value="RING FINGER PROTEIN 17"/>
    <property type="match status" value="1"/>
</dbReference>
<dbReference type="Gene3D" id="2.30.30.140">
    <property type="match status" value="4"/>
</dbReference>
<comment type="caution">
    <text evidence="3">The sequence shown here is derived from an EMBL/GenBank/DDBJ whole genome shotgun (WGS) entry which is preliminary data.</text>
</comment>
<dbReference type="Proteomes" id="UP000288716">
    <property type="component" value="Unassembled WGS sequence"/>
</dbReference>
<proteinExistence type="predicted"/>
<dbReference type="PROSITE" id="PS50304">
    <property type="entry name" value="TUDOR"/>
    <property type="match status" value="4"/>
</dbReference>
<feature type="domain" description="Tudor" evidence="2">
    <location>
        <begin position="896"/>
        <end position="954"/>
    </location>
</feature>
<dbReference type="Gene3D" id="2.40.50.90">
    <property type="match status" value="3"/>
</dbReference>
<dbReference type="FunFam" id="2.30.30.140:FF:000018">
    <property type="entry name" value="Serine/threonine-protein kinase 31"/>
    <property type="match status" value="1"/>
</dbReference>
<dbReference type="SUPFAM" id="SSF63748">
    <property type="entry name" value="Tudor/PWWP/MBT"/>
    <property type="match status" value="4"/>
</dbReference>
<dbReference type="InterPro" id="IPR035437">
    <property type="entry name" value="SNase_OB-fold_sf"/>
</dbReference>
<dbReference type="STRING" id="299467.A0A443S8F9"/>
<feature type="domain" description="Tudor" evidence="2">
    <location>
        <begin position="118"/>
        <end position="176"/>
    </location>
</feature>
<dbReference type="SMART" id="SM00333">
    <property type="entry name" value="TUDOR"/>
    <property type="match status" value="4"/>
</dbReference>